<dbReference type="AlphaFoldDB" id="A0A5J4KT70"/>
<sequence>MKCSQCSTELPGTTTICPQCGSNTYERQAATFSYLPPDAPPWPTRVPAQLPAMAEAAAYAPAASRMPPGNDTKNNQQRRRRIGIIAVLVLTPLIGALATFAVLSSHGQLSTNTNQTTPLDTSAQPTTAPQEPNTSLPDPTSFKTAKDGKLNVSVQYPADWNASPPQMADSSASLSITQKEMGIAFSIAHLATAVTGQIASAEALNQANIQQLSKLQDFHQVKEVEANNARPTIAGEQWVQKEATILDGQNNKLHFTTISDKHSQSYYVIYFIVPDSIYQAALTKYLTPMLNSVHFLS</sequence>
<accession>A0A5J4KT70</accession>
<evidence type="ECO:0000313" key="4">
    <source>
        <dbReference type="Proteomes" id="UP000326912"/>
    </source>
</evidence>
<organism evidence="3 4">
    <name type="scientific">Dictyobacter vulcani</name>
    <dbReference type="NCBI Taxonomy" id="2607529"/>
    <lineage>
        <taxon>Bacteria</taxon>
        <taxon>Bacillati</taxon>
        <taxon>Chloroflexota</taxon>
        <taxon>Ktedonobacteria</taxon>
        <taxon>Ktedonobacterales</taxon>
        <taxon>Dictyobacteraceae</taxon>
        <taxon>Dictyobacter</taxon>
    </lineage>
</organism>
<dbReference type="EMBL" id="BKZW01000001">
    <property type="protein sequence ID" value="GER88426.1"/>
    <property type="molecule type" value="Genomic_DNA"/>
</dbReference>
<keyword evidence="4" id="KW-1185">Reference proteome</keyword>
<feature type="compositionally biased region" description="Polar residues" evidence="1">
    <location>
        <begin position="109"/>
        <end position="143"/>
    </location>
</feature>
<protein>
    <recommendedName>
        <fullName evidence="5">PsbP C-terminal domain-containing protein</fullName>
    </recommendedName>
</protein>
<reference evidence="3 4" key="1">
    <citation type="submission" date="2019-10" db="EMBL/GenBank/DDBJ databases">
        <title>Dictyobacter vulcani sp. nov., within the class Ktedonobacteria, isolated from soil of volcanic Mt. Zao.</title>
        <authorList>
            <person name="Zheng Y."/>
            <person name="Wang C.M."/>
            <person name="Sakai Y."/>
            <person name="Abe K."/>
            <person name="Yokota A."/>
            <person name="Yabe S."/>
        </authorList>
    </citation>
    <scope>NUCLEOTIDE SEQUENCE [LARGE SCALE GENOMIC DNA]</scope>
    <source>
        <strain evidence="3 4">W12</strain>
    </source>
</reference>
<evidence type="ECO:0000313" key="3">
    <source>
        <dbReference type="EMBL" id="GER88426.1"/>
    </source>
</evidence>
<dbReference type="Proteomes" id="UP000326912">
    <property type="component" value="Unassembled WGS sequence"/>
</dbReference>
<dbReference type="RefSeq" id="WP_151756329.1">
    <property type="nucleotide sequence ID" value="NZ_BKZW01000001.1"/>
</dbReference>
<keyword evidence="2" id="KW-0812">Transmembrane</keyword>
<name>A0A5J4KT70_9CHLR</name>
<gene>
    <name evidence="3" type="ORF">KDW_25880</name>
</gene>
<feature type="transmembrane region" description="Helical" evidence="2">
    <location>
        <begin position="82"/>
        <end position="103"/>
    </location>
</feature>
<comment type="caution">
    <text evidence="3">The sequence shown here is derived from an EMBL/GenBank/DDBJ whole genome shotgun (WGS) entry which is preliminary data.</text>
</comment>
<keyword evidence="2" id="KW-1133">Transmembrane helix</keyword>
<evidence type="ECO:0000256" key="1">
    <source>
        <dbReference type="SAM" id="MobiDB-lite"/>
    </source>
</evidence>
<keyword evidence="2" id="KW-0472">Membrane</keyword>
<proteinExistence type="predicted"/>
<evidence type="ECO:0008006" key="5">
    <source>
        <dbReference type="Google" id="ProtNLM"/>
    </source>
</evidence>
<evidence type="ECO:0000256" key="2">
    <source>
        <dbReference type="SAM" id="Phobius"/>
    </source>
</evidence>
<feature type="region of interest" description="Disordered" evidence="1">
    <location>
        <begin position="109"/>
        <end position="144"/>
    </location>
</feature>